<proteinExistence type="predicted"/>
<keyword evidence="2" id="KW-1185">Reference proteome</keyword>
<gene>
    <name evidence="1" type="ORF">POPTR_011G096702v4</name>
</gene>
<dbReference type="Proteomes" id="UP000006729">
    <property type="component" value="Chromosome 11"/>
</dbReference>
<accession>A0ACC0SA01</accession>
<evidence type="ECO:0000313" key="1">
    <source>
        <dbReference type="EMBL" id="KAI9385676.1"/>
    </source>
</evidence>
<evidence type="ECO:0000313" key="2">
    <source>
        <dbReference type="Proteomes" id="UP000006729"/>
    </source>
</evidence>
<sequence>MLCFSLLPIPRHLPLPPFSLTGTLQFSPKIFVGFFRFRILQFLLHRELYDVVEVVMGLGGKPLARFPCIWGLCFIGLSHHPLGSPACYFTGIHRGS</sequence>
<reference evidence="1 2" key="1">
    <citation type="journal article" date="2006" name="Science">
        <title>The genome of black cottonwood, Populus trichocarpa (Torr. &amp; Gray).</title>
        <authorList>
            <person name="Tuskan G.A."/>
            <person name="Difazio S."/>
            <person name="Jansson S."/>
            <person name="Bohlmann J."/>
            <person name="Grigoriev I."/>
            <person name="Hellsten U."/>
            <person name="Putnam N."/>
            <person name="Ralph S."/>
            <person name="Rombauts S."/>
            <person name="Salamov A."/>
            <person name="Schein J."/>
            <person name="Sterck L."/>
            <person name="Aerts A."/>
            <person name="Bhalerao R.R."/>
            <person name="Bhalerao R.P."/>
            <person name="Blaudez D."/>
            <person name="Boerjan W."/>
            <person name="Brun A."/>
            <person name="Brunner A."/>
            <person name="Busov V."/>
            <person name="Campbell M."/>
            <person name="Carlson J."/>
            <person name="Chalot M."/>
            <person name="Chapman J."/>
            <person name="Chen G.L."/>
            <person name="Cooper D."/>
            <person name="Coutinho P.M."/>
            <person name="Couturier J."/>
            <person name="Covert S."/>
            <person name="Cronk Q."/>
            <person name="Cunningham R."/>
            <person name="Davis J."/>
            <person name="Degroeve S."/>
            <person name="Dejardin A."/>
            <person name="Depamphilis C."/>
            <person name="Detter J."/>
            <person name="Dirks B."/>
            <person name="Dubchak I."/>
            <person name="Duplessis S."/>
            <person name="Ehlting J."/>
            <person name="Ellis B."/>
            <person name="Gendler K."/>
            <person name="Goodstein D."/>
            <person name="Gribskov M."/>
            <person name="Grimwood J."/>
            <person name="Groover A."/>
            <person name="Gunter L."/>
            <person name="Hamberger B."/>
            <person name="Heinze B."/>
            <person name="Helariutta Y."/>
            <person name="Henrissat B."/>
            <person name="Holligan D."/>
            <person name="Holt R."/>
            <person name="Huang W."/>
            <person name="Islam-Faridi N."/>
            <person name="Jones S."/>
            <person name="Jones-Rhoades M."/>
            <person name="Jorgensen R."/>
            <person name="Joshi C."/>
            <person name="Kangasjarvi J."/>
            <person name="Karlsson J."/>
            <person name="Kelleher C."/>
            <person name="Kirkpatrick R."/>
            <person name="Kirst M."/>
            <person name="Kohler A."/>
            <person name="Kalluri U."/>
            <person name="Larimer F."/>
            <person name="Leebens-Mack J."/>
            <person name="Leple J.C."/>
            <person name="Locascio P."/>
            <person name="Lou Y."/>
            <person name="Lucas S."/>
            <person name="Martin F."/>
            <person name="Montanini B."/>
            <person name="Napoli C."/>
            <person name="Nelson D.R."/>
            <person name="Nelson C."/>
            <person name="Nieminen K."/>
            <person name="Nilsson O."/>
            <person name="Pereda V."/>
            <person name="Peter G."/>
            <person name="Philippe R."/>
            <person name="Pilate G."/>
            <person name="Poliakov A."/>
            <person name="Razumovskaya J."/>
            <person name="Richardson P."/>
            <person name="Rinaldi C."/>
            <person name="Ritland K."/>
            <person name="Rouze P."/>
            <person name="Ryaboy D."/>
            <person name="Schmutz J."/>
            <person name="Schrader J."/>
            <person name="Segerman B."/>
            <person name="Shin H."/>
            <person name="Siddiqui A."/>
            <person name="Sterky F."/>
            <person name="Terry A."/>
            <person name="Tsai C.J."/>
            <person name="Uberbacher E."/>
            <person name="Unneberg P."/>
            <person name="Vahala J."/>
            <person name="Wall K."/>
            <person name="Wessler S."/>
            <person name="Yang G."/>
            <person name="Yin T."/>
            <person name="Douglas C."/>
            <person name="Marra M."/>
            <person name="Sandberg G."/>
            <person name="Van de Peer Y."/>
            <person name="Rokhsar D."/>
        </authorList>
    </citation>
    <scope>NUCLEOTIDE SEQUENCE [LARGE SCALE GENOMIC DNA]</scope>
    <source>
        <strain evidence="2">cv. Nisqually</strain>
    </source>
</reference>
<protein>
    <submittedName>
        <fullName evidence="1">Uncharacterized protein</fullName>
    </submittedName>
</protein>
<comment type="caution">
    <text evidence="1">The sequence shown here is derived from an EMBL/GenBank/DDBJ whole genome shotgun (WGS) entry which is preliminary data.</text>
</comment>
<organism evidence="1 2">
    <name type="scientific">Populus trichocarpa</name>
    <name type="common">Western balsam poplar</name>
    <name type="synonym">Populus balsamifera subsp. trichocarpa</name>
    <dbReference type="NCBI Taxonomy" id="3694"/>
    <lineage>
        <taxon>Eukaryota</taxon>
        <taxon>Viridiplantae</taxon>
        <taxon>Streptophyta</taxon>
        <taxon>Embryophyta</taxon>
        <taxon>Tracheophyta</taxon>
        <taxon>Spermatophyta</taxon>
        <taxon>Magnoliopsida</taxon>
        <taxon>eudicotyledons</taxon>
        <taxon>Gunneridae</taxon>
        <taxon>Pentapetalae</taxon>
        <taxon>rosids</taxon>
        <taxon>fabids</taxon>
        <taxon>Malpighiales</taxon>
        <taxon>Salicaceae</taxon>
        <taxon>Saliceae</taxon>
        <taxon>Populus</taxon>
    </lineage>
</organism>
<dbReference type="EMBL" id="CM009300">
    <property type="protein sequence ID" value="KAI9385676.1"/>
    <property type="molecule type" value="Genomic_DNA"/>
</dbReference>
<name>A0ACC0SA01_POPTR</name>